<name>A0A8H3KTI9_9GLOM</name>
<dbReference type="EMBL" id="BLAL01000011">
    <property type="protein sequence ID" value="GES73916.1"/>
    <property type="molecule type" value="Genomic_DNA"/>
</dbReference>
<gene>
    <name evidence="1" type="ORF">RCL2_000142200</name>
</gene>
<evidence type="ECO:0000313" key="2">
    <source>
        <dbReference type="Proteomes" id="UP000615446"/>
    </source>
</evidence>
<evidence type="ECO:0000313" key="1">
    <source>
        <dbReference type="EMBL" id="GES73916.1"/>
    </source>
</evidence>
<proteinExistence type="predicted"/>
<accession>A0A8H3KTI9</accession>
<protein>
    <submittedName>
        <fullName evidence="1">Uncharacterized protein</fullName>
    </submittedName>
</protein>
<organism evidence="1 2">
    <name type="scientific">Rhizophagus clarus</name>
    <dbReference type="NCBI Taxonomy" id="94130"/>
    <lineage>
        <taxon>Eukaryota</taxon>
        <taxon>Fungi</taxon>
        <taxon>Fungi incertae sedis</taxon>
        <taxon>Mucoromycota</taxon>
        <taxon>Glomeromycotina</taxon>
        <taxon>Glomeromycetes</taxon>
        <taxon>Glomerales</taxon>
        <taxon>Glomeraceae</taxon>
        <taxon>Rhizophagus</taxon>
    </lineage>
</organism>
<reference evidence="1" key="1">
    <citation type="submission" date="2019-10" db="EMBL/GenBank/DDBJ databases">
        <title>Conservation and host-specific expression of non-tandemly repeated heterogenous ribosome RNA gene in arbuscular mycorrhizal fungi.</title>
        <authorList>
            <person name="Maeda T."/>
            <person name="Kobayashi Y."/>
            <person name="Nakagawa T."/>
            <person name="Ezawa T."/>
            <person name="Yamaguchi K."/>
            <person name="Bino T."/>
            <person name="Nishimoto Y."/>
            <person name="Shigenobu S."/>
            <person name="Kawaguchi M."/>
        </authorList>
    </citation>
    <scope>NUCLEOTIDE SEQUENCE</scope>
    <source>
        <strain evidence="1">HR1</strain>
    </source>
</reference>
<dbReference type="Proteomes" id="UP000615446">
    <property type="component" value="Unassembled WGS sequence"/>
</dbReference>
<dbReference type="OrthoDB" id="2377115at2759"/>
<comment type="caution">
    <text evidence="1">The sequence shown here is derived from an EMBL/GenBank/DDBJ whole genome shotgun (WGS) entry which is preliminary data.</text>
</comment>
<sequence>MILMNLLLEIYGRISRYTWNLIAESKGEGPDYTSMVLNRVKALDNITINIAFPAASYLKYVDYDEE</sequence>
<dbReference type="AlphaFoldDB" id="A0A8H3KTI9"/>